<dbReference type="InterPro" id="IPR003509">
    <property type="entry name" value="UPF0102_YraN-like"/>
</dbReference>
<dbReference type="AlphaFoldDB" id="A0A5B9EB80"/>
<dbReference type="OrthoDB" id="9802516at2"/>
<dbReference type="EMBL" id="CP042806">
    <property type="protein sequence ID" value="QEE27276.1"/>
    <property type="molecule type" value="Genomic_DNA"/>
</dbReference>
<comment type="similarity">
    <text evidence="1 2">Belongs to the UPF0102 family.</text>
</comment>
<dbReference type="SUPFAM" id="SSF52980">
    <property type="entry name" value="Restriction endonuclease-like"/>
    <property type="match status" value="1"/>
</dbReference>
<evidence type="ECO:0000313" key="3">
    <source>
        <dbReference type="EMBL" id="QEE27276.1"/>
    </source>
</evidence>
<proteinExistence type="inferred from homology"/>
<sequence length="145" mass="16761">MPGLQQHTLLWLEQLASMLGRRPSQPKHLRVGERGEDAAFWHLRRHGYTVVARRWRWAGVPGGDVDIIAWHGPTLCFIEVKTRSKRDLVPAEFAVDDPKQRMLRRLASAYVRHFPDKVRDSIVIRFDVVSVYLNETACELMEGAF</sequence>
<evidence type="ECO:0000256" key="1">
    <source>
        <dbReference type="ARBA" id="ARBA00006738"/>
    </source>
</evidence>
<reference evidence="3 4" key="1">
    <citation type="submission" date="2019-08" db="EMBL/GenBank/DDBJ databases">
        <title>Complete genome sequence of Terriglobus albidus strain ORNL.</title>
        <authorList>
            <person name="Podar M."/>
        </authorList>
    </citation>
    <scope>NUCLEOTIDE SEQUENCE [LARGE SCALE GENOMIC DNA]</scope>
    <source>
        <strain evidence="3 4">ORNL</strain>
    </source>
</reference>
<dbReference type="InterPro" id="IPR011856">
    <property type="entry name" value="tRNA_endonuc-like_dom_sf"/>
</dbReference>
<name>A0A5B9EB80_9BACT</name>
<dbReference type="PANTHER" id="PTHR34039:SF1">
    <property type="entry name" value="UPF0102 PROTEIN YRAN"/>
    <property type="match status" value="1"/>
</dbReference>
<keyword evidence="4" id="KW-1185">Reference proteome</keyword>
<evidence type="ECO:0000313" key="4">
    <source>
        <dbReference type="Proteomes" id="UP000321820"/>
    </source>
</evidence>
<dbReference type="Proteomes" id="UP000321820">
    <property type="component" value="Chromosome"/>
</dbReference>
<dbReference type="KEGG" id="talb:FTW19_04170"/>
<protein>
    <recommendedName>
        <fullName evidence="2">UPF0102 protein FTW19_04170</fullName>
    </recommendedName>
</protein>
<dbReference type="Gene3D" id="3.40.1350.10">
    <property type="match status" value="1"/>
</dbReference>
<dbReference type="PANTHER" id="PTHR34039">
    <property type="entry name" value="UPF0102 PROTEIN YRAN"/>
    <property type="match status" value="1"/>
</dbReference>
<dbReference type="HAMAP" id="MF_00048">
    <property type="entry name" value="UPF0102"/>
    <property type="match status" value="1"/>
</dbReference>
<evidence type="ECO:0000256" key="2">
    <source>
        <dbReference type="HAMAP-Rule" id="MF_00048"/>
    </source>
</evidence>
<dbReference type="InterPro" id="IPR011335">
    <property type="entry name" value="Restrct_endonuc-II-like"/>
</dbReference>
<gene>
    <name evidence="3" type="ORF">FTW19_04170</name>
</gene>
<dbReference type="Pfam" id="PF02021">
    <property type="entry name" value="UPF0102"/>
    <property type="match status" value="1"/>
</dbReference>
<dbReference type="GO" id="GO:0003676">
    <property type="term" value="F:nucleic acid binding"/>
    <property type="evidence" value="ECO:0007669"/>
    <property type="project" value="InterPro"/>
</dbReference>
<dbReference type="RefSeq" id="WP_147646469.1">
    <property type="nucleotide sequence ID" value="NZ_CP042806.1"/>
</dbReference>
<organism evidence="3 4">
    <name type="scientific">Terriglobus albidus</name>
    <dbReference type="NCBI Taxonomy" id="1592106"/>
    <lineage>
        <taxon>Bacteria</taxon>
        <taxon>Pseudomonadati</taxon>
        <taxon>Acidobacteriota</taxon>
        <taxon>Terriglobia</taxon>
        <taxon>Terriglobales</taxon>
        <taxon>Acidobacteriaceae</taxon>
        <taxon>Terriglobus</taxon>
    </lineage>
</organism>
<accession>A0A5B9EB80</accession>